<evidence type="ECO:0000256" key="4">
    <source>
        <dbReference type="ARBA" id="ARBA00022692"/>
    </source>
</evidence>
<keyword evidence="3" id="KW-1003">Cell membrane</keyword>
<keyword evidence="2" id="KW-0813">Transport</keyword>
<dbReference type="GO" id="GO:0015386">
    <property type="term" value="F:potassium:proton antiporter activity"/>
    <property type="evidence" value="ECO:0007669"/>
    <property type="project" value="TreeGrafter"/>
</dbReference>
<protein>
    <submittedName>
        <fullName evidence="12">NhaP-type Na H and K H antiporter</fullName>
    </submittedName>
</protein>
<dbReference type="PATRIC" id="fig|1291052.5.peg.2210"/>
<dbReference type="PANTHER" id="PTHR10110:SF86">
    <property type="entry name" value="SODIUM_HYDROGEN EXCHANGER 7"/>
    <property type="match status" value="1"/>
</dbReference>
<dbReference type="AlphaFoldDB" id="A0A0R1ZVA0"/>
<dbReference type="RefSeq" id="WP_056976079.1">
    <property type="nucleotide sequence ID" value="NZ_AYYO01000044.1"/>
</dbReference>
<feature type="transmembrane region" description="Helical" evidence="10">
    <location>
        <begin position="83"/>
        <end position="105"/>
    </location>
</feature>
<evidence type="ECO:0000259" key="11">
    <source>
        <dbReference type="Pfam" id="PF00999"/>
    </source>
</evidence>
<dbReference type="InterPro" id="IPR006153">
    <property type="entry name" value="Cation/H_exchanger_TM"/>
</dbReference>
<sequence>MTIVQGVLMMVALVLVANIISHFLPFVPDAIIQIVLGLIIALVINVQVPVATDWFMLLFIAPLLYNDGRHFSHRALWALRGQIVSNAVVLVFATMFLIGLLIHILVPPIPLAAAVALAALLAPTDAIAVEGIAEHLPMPKKVLHLVAGESLINDASGLIGFKYGIAVALTGEFAAGHAALDFLYVSLVGALAGAVLMGIINWVRKLLFSQGIGDVTLHTVLQLITPFIIYLLVDEGLHASGVIAVVIAGLLSNSRRNNYGAVLPELKLVSEHAWSIMVYVLNGLIFVLLGIELPVAMRATIANHDVSTLQALGIVVVVFAALLALRTAWVYSSNLLTAKRRKKRAPSFASALLTGIAGVRGAITVIGVLAIPVVTTTGQLFPERSLMLFIAAGVTLMSLLVATIGLPIMAHLAPQPDIAEHVAPGKHLTWSQAQAYVLKVAVQRLETEKKEDNQKPALDLISDYQRRQRKLRLAADTSDGMPVMLRDELELKIMGTTGELQALNELHAAGKIPESLYRKLHHRLTLKVQDMRLLIERDGHRTVGMRWRQFAGKMRHRLDFVHVIGRMRRNNNEYLFVLKATAKGALANISATLKSDEYKNRKFARSVIKTQMTHYRSRIATVHAVHNNKYEQYQAEMQRLRMVGFTAERAAVHQLMEQGYITPLVAQKLSTDISYSESAITLSAQED</sequence>
<feature type="transmembrane region" description="Helical" evidence="10">
    <location>
        <begin position="311"/>
        <end position="331"/>
    </location>
</feature>
<evidence type="ECO:0000256" key="7">
    <source>
        <dbReference type="ARBA" id="ARBA00023065"/>
    </source>
</evidence>
<dbReference type="Gene3D" id="6.10.140.1330">
    <property type="match status" value="1"/>
</dbReference>
<comment type="subcellular location">
    <subcellularLocation>
        <location evidence="1">Cell membrane</location>
        <topology evidence="1">Multi-pass membrane protein</topology>
    </subcellularLocation>
</comment>
<dbReference type="STRING" id="1291052.FC18_GL002146"/>
<dbReference type="EMBL" id="AYYO01000044">
    <property type="protein sequence ID" value="KRM54732.1"/>
    <property type="molecule type" value="Genomic_DNA"/>
</dbReference>
<keyword evidence="4 10" id="KW-0812">Transmembrane</keyword>
<dbReference type="Proteomes" id="UP000051679">
    <property type="component" value="Unassembled WGS sequence"/>
</dbReference>
<comment type="caution">
    <text evidence="12">The sequence shown here is derived from an EMBL/GenBank/DDBJ whole genome shotgun (WGS) entry which is preliminary data.</text>
</comment>
<feature type="transmembrane region" description="Helical" evidence="10">
    <location>
        <begin position="30"/>
        <end position="63"/>
    </location>
</feature>
<feature type="transmembrane region" description="Helical" evidence="10">
    <location>
        <begin position="352"/>
        <end position="374"/>
    </location>
</feature>
<keyword evidence="9" id="KW-0739">Sodium transport</keyword>
<keyword evidence="6" id="KW-0915">Sodium</keyword>
<keyword evidence="5 10" id="KW-1133">Transmembrane helix</keyword>
<dbReference type="GO" id="GO:0005886">
    <property type="term" value="C:plasma membrane"/>
    <property type="evidence" value="ECO:0007669"/>
    <property type="project" value="UniProtKB-SubCell"/>
</dbReference>
<feature type="transmembrane region" description="Helical" evidence="10">
    <location>
        <begin position="223"/>
        <end position="251"/>
    </location>
</feature>
<dbReference type="InterPro" id="IPR018422">
    <property type="entry name" value="Cation/H_exchanger_CPA1"/>
</dbReference>
<evidence type="ECO:0000256" key="8">
    <source>
        <dbReference type="ARBA" id="ARBA00023136"/>
    </source>
</evidence>
<evidence type="ECO:0000256" key="1">
    <source>
        <dbReference type="ARBA" id="ARBA00004651"/>
    </source>
</evidence>
<accession>A0A0R1ZVA0</accession>
<dbReference type="OrthoDB" id="9809206at2"/>
<reference evidence="12 13" key="1">
    <citation type="journal article" date="2015" name="Genome Announc.">
        <title>Expanding the biotechnology potential of lactobacilli through comparative genomics of 213 strains and associated genera.</title>
        <authorList>
            <person name="Sun Z."/>
            <person name="Harris H.M."/>
            <person name="McCann A."/>
            <person name="Guo C."/>
            <person name="Argimon S."/>
            <person name="Zhang W."/>
            <person name="Yang X."/>
            <person name="Jeffery I.B."/>
            <person name="Cooney J.C."/>
            <person name="Kagawa T.F."/>
            <person name="Liu W."/>
            <person name="Song Y."/>
            <person name="Salvetti E."/>
            <person name="Wrobel A."/>
            <person name="Rasinkangas P."/>
            <person name="Parkhill J."/>
            <person name="Rea M.C."/>
            <person name="O'Sullivan O."/>
            <person name="Ritari J."/>
            <person name="Douillard F.P."/>
            <person name="Paul Ross R."/>
            <person name="Yang R."/>
            <person name="Briner A.E."/>
            <person name="Felis G.E."/>
            <person name="de Vos W.M."/>
            <person name="Barrangou R."/>
            <person name="Klaenhammer T.R."/>
            <person name="Caufield P.W."/>
            <person name="Cui Y."/>
            <person name="Zhang H."/>
            <person name="O'Toole P.W."/>
        </authorList>
    </citation>
    <scope>NUCLEOTIDE SEQUENCE [LARGE SCALE GENOMIC DNA]</scope>
    <source>
        <strain evidence="12 13">DSM 20505</strain>
    </source>
</reference>
<organism evidence="12 13">
    <name type="scientific">Lacticaseibacillus sharpeae JCM 1186 = DSM 20505</name>
    <dbReference type="NCBI Taxonomy" id="1291052"/>
    <lineage>
        <taxon>Bacteria</taxon>
        <taxon>Bacillati</taxon>
        <taxon>Bacillota</taxon>
        <taxon>Bacilli</taxon>
        <taxon>Lactobacillales</taxon>
        <taxon>Lactobacillaceae</taxon>
        <taxon>Lacticaseibacillus</taxon>
    </lineage>
</organism>
<keyword evidence="8 10" id="KW-0472">Membrane</keyword>
<evidence type="ECO:0000256" key="10">
    <source>
        <dbReference type="SAM" id="Phobius"/>
    </source>
</evidence>
<dbReference type="GO" id="GO:0098719">
    <property type="term" value="P:sodium ion import across plasma membrane"/>
    <property type="evidence" value="ECO:0007669"/>
    <property type="project" value="TreeGrafter"/>
</dbReference>
<feature type="domain" description="Cation/H+ exchanger transmembrane" evidence="11">
    <location>
        <begin position="12"/>
        <end position="409"/>
    </location>
</feature>
<proteinExistence type="predicted"/>
<evidence type="ECO:0000256" key="9">
    <source>
        <dbReference type="ARBA" id="ARBA00023201"/>
    </source>
</evidence>
<feature type="transmembrane region" description="Helical" evidence="10">
    <location>
        <begin position="182"/>
        <end position="203"/>
    </location>
</feature>
<keyword evidence="13" id="KW-1185">Reference proteome</keyword>
<evidence type="ECO:0000256" key="6">
    <source>
        <dbReference type="ARBA" id="ARBA00023053"/>
    </source>
</evidence>
<evidence type="ECO:0000256" key="2">
    <source>
        <dbReference type="ARBA" id="ARBA00022448"/>
    </source>
</evidence>
<evidence type="ECO:0000313" key="12">
    <source>
        <dbReference type="EMBL" id="KRM54732.1"/>
    </source>
</evidence>
<evidence type="ECO:0000256" key="5">
    <source>
        <dbReference type="ARBA" id="ARBA00022989"/>
    </source>
</evidence>
<feature type="transmembrane region" description="Helical" evidence="10">
    <location>
        <begin position="386"/>
        <end position="406"/>
    </location>
</feature>
<dbReference type="Pfam" id="PF00999">
    <property type="entry name" value="Na_H_Exchanger"/>
    <property type="match status" value="1"/>
</dbReference>
<name>A0A0R1ZVA0_9LACO</name>
<dbReference type="GO" id="GO:0051453">
    <property type="term" value="P:regulation of intracellular pH"/>
    <property type="evidence" value="ECO:0007669"/>
    <property type="project" value="TreeGrafter"/>
</dbReference>
<feature type="transmembrane region" description="Helical" evidence="10">
    <location>
        <begin position="272"/>
        <end position="291"/>
    </location>
</feature>
<feature type="transmembrane region" description="Helical" evidence="10">
    <location>
        <begin position="7"/>
        <end position="24"/>
    </location>
</feature>
<gene>
    <name evidence="12" type="ORF">FC18_GL002146</name>
</gene>
<evidence type="ECO:0000313" key="13">
    <source>
        <dbReference type="Proteomes" id="UP000051679"/>
    </source>
</evidence>
<feature type="transmembrane region" description="Helical" evidence="10">
    <location>
        <begin position="111"/>
        <end position="133"/>
    </location>
</feature>
<dbReference type="PANTHER" id="PTHR10110">
    <property type="entry name" value="SODIUM/HYDROGEN EXCHANGER"/>
    <property type="match status" value="1"/>
</dbReference>
<dbReference type="GO" id="GO:0015385">
    <property type="term" value="F:sodium:proton antiporter activity"/>
    <property type="evidence" value="ECO:0007669"/>
    <property type="project" value="InterPro"/>
</dbReference>
<keyword evidence="7" id="KW-0406">Ion transport</keyword>
<evidence type="ECO:0000256" key="3">
    <source>
        <dbReference type="ARBA" id="ARBA00022475"/>
    </source>
</evidence>